<evidence type="ECO:0000256" key="2">
    <source>
        <dbReference type="ARBA" id="ARBA00022475"/>
    </source>
</evidence>
<keyword evidence="7" id="KW-0675">Receptor</keyword>
<feature type="transmembrane region" description="Helical" evidence="9">
    <location>
        <begin position="130"/>
        <end position="153"/>
    </location>
</feature>
<keyword evidence="3 9" id="KW-0812">Transmembrane</keyword>
<evidence type="ECO:0000256" key="5">
    <source>
        <dbReference type="ARBA" id="ARBA00023040"/>
    </source>
</evidence>
<dbReference type="STRING" id="7757.ENSPMAP00000011250"/>
<reference evidence="11" key="1">
    <citation type="submission" date="2025-08" db="UniProtKB">
        <authorList>
            <consortium name="Ensembl"/>
        </authorList>
    </citation>
    <scope>IDENTIFICATION</scope>
</reference>
<feature type="transmembrane region" description="Helical" evidence="9">
    <location>
        <begin position="268"/>
        <end position="287"/>
    </location>
</feature>
<feature type="domain" description="G-protein coupled receptors family 1 profile" evidence="10">
    <location>
        <begin position="34"/>
        <end position="285"/>
    </location>
</feature>
<dbReference type="PRINTS" id="PR00237">
    <property type="entry name" value="GPCRRHODOPSN"/>
</dbReference>
<dbReference type="GO" id="GO:0005886">
    <property type="term" value="C:plasma membrane"/>
    <property type="evidence" value="ECO:0007669"/>
    <property type="project" value="UniProtKB-SubCell"/>
</dbReference>
<dbReference type="InterPro" id="IPR000276">
    <property type="entry name" value="GPCR_Rhodpsn"/>
</dbReference>
<keyword evidence="2" id="KW-1003">Cell membrane</keyword>
<dbReference type="PRINTS" id="PR01157">
    <property type="entry name" value="P2YPURNOCPTR"/>
</dbReference>
<evidence type="ECO:0000313" key="11">
    <source>
        <dbReference type="Ensembl" id="ENSPMAP00000011250.1"/>
    </source>
</evidence>
<dbReference type="HOGENOM" id="CLU_009579_8_2_1"/>
<protein>
    <recommendedName>
        <fullName evidence="10">G-protein coupled receptors family 1 profile domain-containing protein</fullName>
    </recommendedName>
</protein>
<evidence type="ECO:0000256" key="9">
    <source>
        <dbReference type="SAM" id="Phobius"/>
    </source>
</evidence>
<dbReference type="Gene3D" id="1.20.1070.10">
    <property type="entry name" value="Rhodopsin 7-helix transmembrane proteins"/>
    <property type="match status" value="1"/>
</dbReference>
<comment type="subcellular location">
    <subcellularLocation>
        <location evidence="1">Cell membrane</location>
        <topology evidence="1">Multi-pass membrane protein</topology>
    </subcellularLocation>
</comment>
<dbReference type="PANTHER" id="PTHR24231">
    <property type="entry name" value="PURINOCEPTOR-RELATED G-PROTEIN COUPLED RECEPTOR"/>
    <property type="match status" value="1"/>
</dbReference>
<sequence>QGSVNETTCVTSFTYRSTLLPFFYSICVLLGLTLNTFVFWSLFFKDKKWNPSSLYMLNLATTDFFFAVSLILMIYSFIVNNSWVFGDTMCRLVRFMFSFNMYGSILFLTAISLYRYLGICHPIASRQWQTLRVAAVLCVIVWAITLTETLPFIHFAGTYSDVNTNLTRCYSLVIFDSTVTAYGITIIILGFMVPFFIIMIFNCCMIHALRKSMSGAIATQEETRFQRSRAVRTISLVSIIFTICHLPYHVNKIVFWGFTICGNEKIHDIMMCLASFNCCFNPALYLVNRAHSQAHSDSRERRDTKPETSRP</sequence>
<dbReference type="GeneTree" id="ENSGT01030000234621"/>
<feature type="transmembrane region" description="Helical" evidence="9">
    <location>
        <begin position="181"/>
        <end position="209"/>
    </location>
</feature>
<evidence type="ECO:0000256" key="4">
    <source>
        <dbReference type="ARBA" id="ARBA00022989"/>
    </source>
</evidence>
<feature type="transmembrane region" description="Helical" evidence="9">
    <location>
        <begin position="99"/>
        <end position="118"/>
    </location>
</feature>
<dbReference type="AlphaFoldDB" id="S4S1A8"/>
<keyword evidence="8" id="KW-0807">Transducer</keyword>
<evidence type="ECO:0000256" key="8">
    <source>
        <dbReference type="ARBA" id="ARBA00023224"/>
    </source>
</evidence>
<name>S4S1A8_PETMA</name>
<dbReference type="OMA" id="YRSFRHT"/>
<dbReference type="Ensembl" id="ENSPMAT00000011296.1">
    <property type="protein sequence ID" value="ENSPMAP00000011250.1"/>
    <property type="gene ID" value="ENSPMAG00000010269.1"/>
</dbReference>
<evidence type="ECO:0000256" key="1">
    <source>
        <dbReference type="ARBA" id="ARBA00004651"/>
    </source>
</evidence>
<keyword evidence="4 9" id="KW-1133">Transmembrane helix</keyword>
<evidence type="ECO:0000259" key="10">
    <source>
        <dbReference type="PROSITE" id="PS50262"/>
    </source>
</evidence>
<reference evidence="11" key="2">
    <citation type="submission" date="2025-09" db="UniProtKB">
        <authorList>
            <consortium name="Ensembl"/>
        </authorList>
    </citation>
    <scope>IDENTIFICATION</scope>
</reference>
<proteinExistence type="predicted"/>
<dbReference type="PROSITE" id="PS50262">
    <property type="entry name" value="G_PROTEIN_RECEP_F1_2"/>
    <property type="match status" value="1"/>
</dbReference>
<organism evidence="11">
    <name type="scientific">Petromyzon marinus</name>
    <name type="common">Sea lamprey</name>
    <dbReference type="NCBI Taxonomy" id="7757"/>
    <lineage>
        <taxon>Eukaryota</taxon>
        <taxon>Metazoa</taxon>
        <taxon>Chordata</taxon>
        <taxon>Craniata</taxon>
        <taxon>Vertebrata</taxon>
        <taxon>Cyclostomata</taxon>
        <taxon>Hyperoartia</taxon>
        <taxon>Petromyzontiformes</taxon>
        <taxon>Petromyzontidae</taxon>
        <taxon>Petromyzon</taxon>
    </lineage>
</organism>
<dbReference type="Pfam" id="PF00001">
    <property type="entry name" value="7tm_1"/>
    <property type="match status" value="1"/>
</dbReference>
<feature type="transmembrane region" description="Helical" evidence="9">
    <location>
        <begin position="22"/>
        <end position="43"/>
    </location>
</feature>
<evidence type="ECO:0000256" key="6">
    <source>
        <dbReference type="ARBA" id="ARBA00023136"/>
    </source>
</evidence>
<feature type="transmembrane region" description="Helical" evidence="9">
    <location>
        <begin position="55"/>
        <end position="79"/>
    </location>
</feature>
<keyword evidence="5" id="KW-0297">G-protein coupled receptor</keyword>
<evidence type="ECO:0000256" key="7">
    <source>
        <dbReference type="ARBA" id="ARBA00023170"/>
    </source>
</evidence>
<evidence type="ECO:0000256" key="3">
    <source>
        <dbReference type="ARBA" id="ARBA00022692"/>
    </source>
</evidence>
<accession>S4S1A8</accession>
<dbReference type="GO" id="GO:0004930">
    <property type="term" value="F:G protein-coupled receptor activity"/>
    <property type="evidence" value="ECO:0007669"/>
    <property type="project" value="UniProtKB-KW"/>
</dbReference>
<feature type="transmembrane region" description="Helical" evidence="9">
    <location>
        <begin position="230"/>
        <end position="248"/>
    </location>
</feature>
<dbReference type="SUPFAM" id="SSF81321">
    <property type="entry name" value="Family A G protein-coupled receptor-like"/>
    <property type="match status" value="1"/>
</dbReference>
<keyword evidence="6 9" id="KW-0472">Membrane</keyword>
<dbReference type="InterPro" id="IPR017452">
    <property type="entry name" value="GPCR_Rhodpsn_7TM"/>
</dbReference>